<evidence type="ECO:0000256" key="6">
    <source>
        <dbReference type="SAM" id="Phobius"/>
    </source>
</evidence>
<dbReference type="EMBL" id="FRFE01000055">
    <property type="protein sequence ID" value="SHO53446.1"/>
    <property type="molecule type" value="Genomic_DNA"/>
</dbReference>
<dbReference type="InterPro" id="IPR050448">
    <property type="entry name" value="OpgB/LTA_synthase_biosynth"/>
</dbReference>
<dbReference type="InterPro" id="IPR017850">
    <property type="entry name" value="Alkaline_phosphatase_core_sf"/>
</dbReference>
<evidence type="ECO:0000256" key="2">
    <source>
        <dbReference type="ARBA" id="ARBA00022475"/>
    </source>
</evidence>
<dbReference type="Pfam" id="PF00884">
    <property type="entry name" value="Sulfatase"/>
    <property type="match status" value="1"/>
</dbReference>
<dbReference type="GO" id="GO:0005886">
    <property type="term" value="C:plasma membrane"/>
    <property type="evidence" value="ECO:0007669"/>
    <property type="project" value="UniProtKB-SubCell"/>
</dbReference>
<organism evidence="8 9">
    <name type="scientific">Desulfopila aestuarii DSM 18488</name>
    <dbReference type="NCBI Taxonomy" id="1121416"/>
    <lineage>
        <taxon>Bacteria</taxon>
        <taxon>Pseudomonadati</taxon>
        <taxon>Thermodesulfobacteriota</taxon>
        <taxon>Desulfobulbia</taxon>
        <taxon>Desulfobulbales</taxon>
        <taxon>Desulfocapsaceae</taxon>
        <taxon>Desulfopila</taxon>
    </lineage>
</organism>
<comment type="subcellular location">
    <subcellularLocation>
        <location evidence="1">Cell membrane</location>
        <topology evidence="1">Multi-pass membrane protein</topology>
    </subcellularLocation>
</comment>
<dbReference type="PANTHER" id="PTHR47371:SF3">
    <property type="entry name" value="PHOSPHOGLYCEROL TRANSFERASE I"/>
    <property type="match status" value="1"/>
</dbReference>
<keyword evidence="9" id="KW-1185">Reference proteome</keyword>
<dbReference type="SUPFAM" id="SSF53649">
    <property type="entry name" value="Alkaline phosphatase-like"/>
    <property type="match status" value="1"/>
</dbReference>
<dbReference type="PANTHER" id="PTHR47371">
    <property type="entry name" value="LIPOTEICHOIC ACID SYNTHASE"/>
    <property type="match status" value="1"/>
</dbReference>
<protein>
    <submittedName>
        <fullName evidence="8">Phosphoglycerol transferase MdoB</fullName>
    </submittedName>
</protein>
<dbReference type="Proteomes" id="UP000184603">
    <property type="component" value="Unassembled WGS sequence"/>
</dbReference>
<sequence>MKSRLWPIVLGIPCFFPACWRLFTKGLSEPVGLSSDLGMGVALFALVWFGPRWMRAVLLIIWALFQAMSAELLAAVGRFPSWQDLQYLVDPKFVESSASGMHLAEPLYVLLLIGSTLLAIIIPLRRSGWRQTMVVILVGAGLLIQANYSASYVNQSVAARYNPLHWFMADALFRKEFAQDGSLTVNDLPESLRTLDLSGKNLLGDHRVKNVLIVVLEGVVGIYNPEIRTKMGVADGPFQMMKLEEATRDAMLIPDFVTHSHQTIRGLYAIHCGDMSKFSYDTPKGMELQLNPARAAECLPAQLANGGWATHYLQGAPLQFMNKDRVMPAMGFQDVHGLEWFGDRRDKNFVWGTTDPDFFEGAGRYVRQLQQQDKPWLLSLLTVATHQPFDAPEAMVKKYGDRKIAAVAQLDEAVAGFLEGLRKDGILDTTLVLVTSDESHGYVGADWYSSWGSMMVLAPGEEALPRLKEGTFGLVDIEASVLDYLGQPMPASIIGRSFFRDYATPREMVSYTSGKVRWQTTNNRLFECSVDGVCHVAENAKILAPNRAAAHRDEEQRATRIFGLASLLDHKLIEGMKSQRLQFGHGEIRELPAKIRNEWADNLVGAQYLDFPKDSNVDVDIRIRAVAAAPEGIQLKLVMRQFEHEVGGIEHPPFPLLKQGEECNIHFSFANPEARKSFSFHLVGEGANSSIQLQKFEVAVNLGG</sequence>
<dbReference type="GO" id="GO:0016740">
    <property type="term" value="F:transferase activity"/>
    <property type="evidence" value="ECO:0007669"/>
    <property type="project" value="UniProtKB-KW"/>
</dbReference>
<feature type="transmembrane region" description="Helical" evidence="6">
    <location>
        <begin position="99"/>
        <end position="122"/>
    </location>
</feature>
<dbReference type="Gene3D" id="3.40.720.10">
    <property type="entry name" value="Alkaline Phosphatase, subunit A"/>
    <property type="match status" value="1"/>
</dbReference>
<evidence type="ECO:0000256" key="3">
    <source>
        <dbReference type="ARBA" id="ARBA00022692"/>
    </source>
</evidence>
<keyword evidence="4 6" id="KW-1133">Transmembrane helix</keyword>
<feature type="domain" description="Sulfatase N-terminal" evidence="7">
    <location>
        <begin position="209"/>
        <end position="441"/>
    </location>
</feature>
<proteinExistence type="predicted"/>
<keyword evidence="2" id="KW-1003">Cell membrane</keyword>
<keyword evidence="8" id="KW-0808">Transferase</keyword>
<accession>A0A1M7YLH0</accession>
<evidence type="ECO:0000256" key="5">
    <source>
        <dbReference type="ARBA" id="ARBA00023136"/>
    </source>
</evidence>
<evidence type="ECO:0000313" key="9">
    <source>
        <dbReference type="Proteomes" id="UP000184603"/>
    </source>
</evidence>
<dbReference type="STRING" id="1121416.SAMN02745220_05122"/>
<keyword evidence="3 6" id="KW-0812">Transmembrane</keyword>
<dbReference type="AlphaFoldDB" id="A0A1M7YLH0"/>
<feature type="transmembrane region" description="Helical" evidence="6">
    <location>
        <begin position="134"/>
        <end position="153"/>
    </location>
</feature>
<evidence type="ECO:0000256" key="1">
    <source>
        <dbReference type="ARBA" id="ARBA00004651"/>
    </source>
</evidence>
<reference evidence="8 9" key="1">
    <citation type="submission" date="2016-12" db="EMBL/GenBank/DDBJ databases">
        <authorList>
            <person name="Song W.-J."/>
            <person name="Kurnit D.M."/>
        </authorList>
    </citation>
    <scope>NUCLEOTIDE SEQUENCE [LARGE SCALE GENOMIC DNA]</scope>
    <source>
        <strain evidence="8 9">DSM 18488</strain>
    </source>
</reference>
<gene>
    <name evidence="8" type="ORF">SAMN02745220_05122</name>
</gene>
<keyword evidence="5 6" id="KW-0472">Membrane</keyword>
<evidence type="ECO:0000259" key="7">
    <source>
        <dbReference type="Pfam" id="PF00884"/>
    </source>
</evidence>
<evidence type="ECO:0000313" key="8">
    <source>
        <dbReference type="EMBL" id="SHO53446.1"/>
    </source>
</evidence>
<dbReference type="RefSeq" id="WP_073617014.1">
    <property type="nucleotide sequence ID" value="NZ_FRFE01000055.1"/>
</dbReference>
<dbReference type="CDD" id="cd16015">
    <property type="entry name" value="LTA_synthase"/>
    <property type="match status" value="1"/>
</dbReference>
<name>A0A1M7YLH0_9BACT</name>
<feature type="transmembrane region" description="Helical" evidence="6">
    <location>
        <begin position="31"/>
        <end position="49"/>
    </location>
</feature>
<dbReference type="InterPro" id="IPR000917">
    <property type="entry name" value="Sulfatase_N"/>
</dbReference>
<evidence type="ECO:0000256" key="4">
    <source>
        <dbReference type="ARBA" id="ARBA00022989"/>
    </source>
</evidence>
<feature type="transmembrane region" description="Helical" evidence="6">
    <location>
        <begin position="56"/>
        <end position="79"/>
    </location>
</feature>